<evidence type="ECO:0000256" key="2">
    <source>
        <dbReference type="ARBA" id="ARBA00008089"/>
    </source>
</evidence>
<evidence type="ECO:0000256" key="3">
    <source>
        <dbReference type="ARBA" id="ARBA00023015"/>
    </source>
</evidence>
<protein>
    <recommendedName>
        <fullName evidence="10">Mediator complex subunit 9</fullName>
    </recommendedName>
</protein>
<evidence type="ECO:0000313" key="9">
    <source>
        <dbReference type="Proteomes" id="UP001360560"/>
    </source>
</evidence>
<comment type="subcellular location">
    <subcellularLocation>
        <location evidence="1">Nucleus</location>
    </subcellularLocation>
</comment>
<reference evidence="8 9" key="1">
    <citation type="journal article" date="2023" name="Elife">
        <title>Identification of key yeast species and microbe-microbe interactions impacting larval growth of Drosophila in the wild.</title>
        <authorList>
            <person name="Mure A."/>
            <person name="Sugiura Y."/>
            <person name="Maeda R."/>
            <person name="Honda K."/>
            <person name="Sakurai N."/>
            <person name="Takahashi Y."/>
            <person name="Watada M."/>
            <person name="Katoh T."/>
            <person name="Gotoh A."/>
            <person name="Gotoh Y."/>
            <person name="Taniguchi I."/>
            <person name="Nakamura K."/>
            <person name="Hayashi T."/>
            <person name="Katayama T."/>
            <person name="Uemura T."/>
            <person name="Hattori Y."/>
        </authorList>
    </citation>
    <scope>NUCLEOTIDE SEQUENCE [LARGE SCALE GENOMIC DNA]</scope>
    <source>
        <strain evidence="8 9">SC-9</strain>
    </source>
</reference>
<dbReference type="GO" id="GO:0006357">
    <property type="term" value="P:regulation of transcription by RNA polymerase II"/>
    <property type="evidence" value="ECO:0007669"/>
    <property type="project" value="InterPro"/>
</dbReference>
<feature type="compositionally biased region" description="Basic and acidic residues" evidence="7">
    <location>
        <begin position="277"/>
        <end position="293"/>
    </location>
</feature>
<dbReference type="AlphaFoldDB" id="A0AAV5QPS7"/>
<dbReference type="GO" id="GO:0016592">
    <property type="term" value="C:mediator complex"/>
    <property type="evidence" value="ECO:0007669"/>
    <property type="project" value="InterPro"/>
</dbReference>
<dbReference type="InterPro" id="IPR011425">
    <property type="entry name" value="Med9"/>
</dbReference>
<gene>
    <name evidence="8" type="ORF">DASC09_040410</name>
</gene>
<dbReference type="GO" id="GO:0003712">
    <property type="term" value="F:transcription coregulator activity"/>
    <property type="evidence" value="ECO:0007669"/>
    <property type="project" value="InterPro"/>
</dbReference>
<keyword evidence="6" id="KW-0539">Nucleus</keyword>
<comment type="caution">
    <text evidence="8">The sequence shown here is derived from an EMBL/GenBank/DDBJ whole genome shotgun (WGS) entry which is preliminary data.</text>
</comment>
<keyword evidence="3" id="KW-0805">Transcription regulation</keyword>
<sequence length="352" mass="39115">MSSTASEQVILIEEIKNLEMLPLLIDILQQVNKGELSVKDLNNSAGKIRIRLTKFKELLAKLDGINQTPNQRKLLIDQLSYQISKKKEILQNFCEVVSGKLGCINGEVRDKDKGNDGNQNEDNQIQTPLDTKKAIGNKSVTNIADYICKDLGIAKDDLQILVEANIQTSEEEEATFKSLTELKKQKQSEKNHNNNEKANNSPNNSINPDNNNDDGGGADDDLMMEVDNPMENNMDPDYMFMNDDLNIDDPGFNMDRLDKGGASTAANANSTESASSSDEKLKQNPPNKEKTDIDMSNNDSLKPENGRNDTKKATNGTSIDFNDFSLSDLPEGNNNNENVFGNFDDFGFDMDF</sequence>
<name>A0AAV5QPS7_9ASCO</name>
<organism evidence="8 9">
    <name type="scientific">Saccharomycopsis crataegensis</name>
    <dbReference type="NCBI Taxonomy" id="43959"/>
    <lineage>
        <taxon>Eukaryota</taxon>
        <taxon>Fungi</taxon>
        <taxon>Dikarya</taxon>
        <taxon>Ascomycota</taxon>
        <taxon>Saccharomycotina</taxon>
        <taxon>Saccharomycetes</taxon>
        <taxon>Saccharomycopsidaceae</taxon>
        <taxon>Saccharomycopsis</taxon>
    </lineage>
</organism>
<dbReference type="RefSeq" id="XP_064853712.1">
    <property type="nucleotide sequence ID" value="XM_064997640.1"/>
</dbReference>
<accession>A0AAV5QPS7</accession>
<dbReference type="EMBL" id="BTFZ01000011">
    <property type="protein sequence ID" value="GMM36716.1"/>
    <property type="molecule type" value="Genomic_DNA"/>
</dbReference>
<dbReference type="Proteomes" id="UP001360560">
    <property type="component" value="Unassembled WGS sequence"/>
</dbReference>
<feature type="compositionally biased region" description="Low complexity" evidence="7">
    <location>
        <begin position="196"/>
        <end position="210"/>
    </location>
</feature>
<evidence type="ECO:0008006" key="10">
    <source>
        <dbReference type="Google" id="ProtNLM"/>
    </source>
</evidence>
<comment type="similarity">
    <text evidence="2">Belongs to the Mediator complex subunit 9 family.</text>
</comment>
<evidence type="ECO:0000256" key="5">
    <source>
        <dbReference type="ARBA" id="ARBA00023163"/>
    </source>
</evidence>
<feature type="compositionally biased region" description="Basic and acidic residues" evidence="7">
    <location>
        <begin position="182"/>
        <end position="195"/>
    </location>
</feature>
<proteinExistence type="inferred from homology"/>
<feature type="region of interest" description="Disordered" evidence="7">
    <location>
        <begin position="182"/>
        <end position="320"/>
    </location>
</feature>
<keyword evidence="4" id="KW-0010">Activator</keyword>
<feature type="compositionally biased region" description="Basic and acidic residues" evidence="7">
    <location>
        <begin position="301"/>
        <end position="312"/>
    </location>
</feature>
<dbReference type="GeneID" id="90074691"/>
<evidence type="ECO:0000256" key="7">
    <source>
        <dbReference type="SAM" id="MobiDB-lite"/>
    </source>
</evidence>
<evidence type="ECO:0000256" key="1">
    <source>
        <dbReference type="ARBA" id="ARBA00004123"/>
    </source>
</evidence>
<evidence type="ECO:0000313" key="8">
    <source>
        <dbReference type="EMBL" id="GMM36716.1"/>
    </source>
</evidence>
<feature type="compositionally biased region" description="Polar residues" evidence="7">
    <location>
        <begin position="116"/>
        <end position="129"/>
    </location>
</feature>
<keyword evidence="9" id="KW-1185">Reference proteome</keyword>
<feature type="region of interest" description="Disordered" evidence="7">
    <location>
        <begin position="108"/>
        <end position="130"/>
    </location>
</feature>
<keyword evidence="5" id="KW-0804">Transcription</keyword>
<feature type="compositionally biased region" description="Low complexity" evidence="7">
    <location>
        <begin position="262"/>
        <end position="276"/>
    </location>
</feature>
<evidence type="ECO:0000256" key="6">
    <source>
        <dbReference type="ARBA" id="ARBA00023242"/>
    </source>
</evidence>
<dbReference type="Pfam" id="PF07544">
    <property type="entry name" value="Med9"/>
    <property type="match status" value="1"/>
</dbReference>
<evidence type="ECO:0000256" key="4">
    <source>
        <dbReference type="ARBA" id="ARBA00023159"/>
    </source>
</evidence>